<reference evidence="2 3" key="1">
    <citation type="submission" date="2019-09" db="EMBL/GenBank/DDBJ databases">
        <title>A chromosome-level genome assembly of the Chinese tupelo Nyssa sinensis.</title>
        <authorList>
            <person name="Yang X."/>
            <person name="Kang M."/>
            <person name="Yang Y."/>
            <person name="Xiong H."/>
            <person name="Wang M."/>
            <person name="Zhang Z."/>
            <person name="Wang Z."/>
            <person name="Wu H."/>
            <person name="Ma T."/>
            <person name="Liu J."/>
            <person name="Xi Z."/>
        </authorList>
    </citation>
    <scope>NUCLEOTIDE SEQUENCE [LARGE SCALE GENOMIC DNA]</scope>
    <source>
        <strain evidence="2">J267</strain>
        <tissue evidence="2">Leaf</tissue>
    </source>
</reference>
<organism evidence="2 3">
    <name type="scientific">Nyssa sinensis</name>
    <dbReference type="NCBI Taxonomy" id="561372"/>
    <lineage>
        <taxon>Eukaryota</taxon>
        <taxon>Viridiplantae</taxon>
        <taxon>Streptophyta</taxon>
        <taxon>Embryophyta</taxon>
        <taxon>Tracheophyta</taxon>
        <taxon>Spermatophyta</taxon>
        <taxon>Magnoliopsida</taxon>
        <taxon>eudicotyledons</taxon>
        <taxon>Gunneridae</taxon>
        <taxon>Pentapetalae</taxon>
        <taxon>asterids</taxon>
        <taxon>Cornales</taxon>
        <taxon>Nyssaceae</taxon>
        <taxon>Nyssa</taxon>
    </lineage>
</organism>
<protein>
    <submittedName>
        <fullName evidence="2">Uncharacterized protein</fullName>
    </submittedName>
</protein>
<dbReference type="PANTHER" id="PTHR31115">
    <property type="entry name" value="OS05G0107300 PROTEIN"/>
    <property type="match status" value="1"/>
</dbReference>
<feature type="region of interest" description="Disordered" evidence="1">
    <location>
        <begin position="1092"/>
        <end position="1113"/>
    </location>
</feature>
<accession>A0A5J5AUH5</accession>
<feature type="compositionally biased region" description="Low complexity" evidence="1">
    <location>
        <begin position="314"/>
        <end position="340"/>
    </location>
</feature>
<feature type="compositionally biased region" description="Polar residues" evidence="1">
    <location>
        <begin position="441"/>
        <end position="452"/>
    </location>
</feature>
<evidence type="ECO:0000313" key="2">
    <source>
        <dbReference type="EMBL" id="KAA8534553.1"/>
    </source>
</evidence>
<gene>
    <name evidence="2" type="ORF">F0562_032070</name>
</gene>
<dbReference type="PANTHER" id="PTHR31115:SF2">
    <property type="entry name" value="OS05G0107300 PROTEIN"/>
    <property type="match status" value="1"/>
</dbReference>
<feature type="compositionally biased region" description="Basic and acidic residues" evidence="1">
    <location>
        <begin position="341"/>
        <end position="350"/>
    </location>
</feature>
<feature type="region of interest" description="Disordered" evidence="1">
    <location>
        <begin position="579"/>
        <end position="660"/>
    </location>
</feature>
<dbReference type="AlphaFoldDB" id="A0A5J5AUH5"/>
<sequence>MTGNARFELNSSSLEEGFVGNYPNGQRGNYPGPSLDRSGSFREGSNSRVFGSGTGVSRGSGMLTGDLPPLSQCLMLEPIMMGDQKYTGAGELRRVLGFSIGSASEDNSFGAAHSKPSLPVAMDELKRYKASLVDGCIKSRDRAKAWDEHLNKLNKYCEAKNSKKQQRNELLINERSGGLNLKMGTQIHRNPPDLVPQRPEDRAKNVVLNKRVRTSVAEPRAECRSNGLARKPLGMAKDRDMFKDSDAGSDMVEEKIHRLPAGGEGWDKKMKRKRSAGTVVTRAIDSDGELKRAMHRKLSTEPGLRSCDPHGFRSGSSNGTSGTNKSDSTSSPASSNTRATPKNELEKPALPRDFTAGLNKERLLAKGNKLNIRVDNHVAGPSTVTKGKASRAPRTGSAVAANSSPNIPRVFGALESWEKAPSVNKIYSVGGANNRKRPMASGSSSPPITQWVGQRPQKISRTRRANLVSPVSNHDEMSEGCSPSDFGSRITSGGTNSSLLSRGVANGAQQFKVKIESVPSPARLSESEESGAGETRLKGKGMGSGEVGQKAVNAVKNVGSSVMLTKKNKLLIKEQIGDGVRRQGRSGRGSSFSRASISPVREKLENAATTKPLRSTRPNFDKNGSKSGRPLKKLSDRKGFSRLGHTLNSGSPDFTGESDDDREELLAAANFACNASYLACSSPFWKKMEPLFASVSLQETSYLLQQLKSAEELHERLSQMFSHGNNILGDLVHGEISVSDTLVAGERDGNMQNQINSNESASMVDLVDQFQDVETLSGRFNKVTPLYQRVLSALIAEDEIEEFEENGLGRNVSPEFATDDLPYDACLPIDAELKKRDGIDFKSESEFGVQTQKQFTANIFFPCDGSNISDTSLDTQNPPCNDELLQGVGRFVHSEVGVLAGISRNDLDGAQIVQTNRLDISPFECQYEQICLDDKLLLELQSIGLYPETVPDLDDREDEVIHKDIVQLKKGLYQQIGKKKVYLDKIYQAIQGGRGAEKRGLEQVAMNKLVELAYKKQLATRGSIASKNGVAKVSKQVAVAFSKRTLARCQKFEDSGTSCFNEPALQDVLFAAPLWGNEAEPLICVGPAVANSKHPVSRNPKPDRTTSGSFTGTAEWQDLHNKIDSASLDAFEGFNPQSDLAFAKYGPIVKQREEEGSTA</sequence>
<name>A0A5J5AUH5_9ASTE</name>
<dbReference type="OrthoDB" id="1915143at2759"/>
<evidence type="ECO:0000313" key="3">
    <source>
        <dbReference type="Proteomes" id="UP000325577"/>
    </source>
</evidence>
<feature type="region of interest" description="Disordered" evidence="1">
    <location>
        <begin position="516"/>
        <end position="546"/>
    </location>
</feature>
<dbReference type="EMBL" id="CM018041">
    <property type="protein sequence ID" value="KAA8534553.1"/>
    <property type="molecule type" value="Genomic_DNA"/>
</dbReference>
<keyword evidence="3" id="KW-1185">Reference proteome</keyword>
<proteinExistence type="predicted"/>
<feature type="compositionally biased region" description="Polar residues" evidence="1">
    <location>
        <begin position="607"/>
        <end position="618"/>
    </location>
</feature>
<evidence type="ECO:0000256" key="1">
    <source>
        <dbReference type="SAM" id="MobiDB-lite"/>
    </source>
</evidence>
<feature type="region of interest" description="Disordered" evidence="1">
    <location>
        <begin position="18"/>
        <end position="63"/>
    </location>
</feature>
<feature type="region of interest" description="Disordered" evidence="1">
    <location>
        <begin position="262"/>
        <end position="354"/>
    </location>
</feature>
<dbReference type="Proteomes" id="UP000325577">
    <property type="component" value="Linkage Group LG18"/>
</dbReference>
<feature type="region of interest" description="Disordered" evidence="1">
    <location>
        <begin position="378"/>
        <end position="402"/>
    </location>
</feature>
<feature type="region of interest" description="Disordered" evidence="1">
    <location>
        <begin position="434"/>
        <end position="494"/>
    </location>
</feature>